<keyword evidence="2" id="KW-1185">Reference proteome</keyword>
<dbReference type="EMBL" id="JAIQCV010000011">
    <property type="protein sequence ID" value="KAH1047518.1"/>
    <property type="molecule type" value="Genomic_DNA"/>
</dbReference>
<accession>A0A9D3ULI2</accession>
<proteinExistence type="predicted"/>
<protein>
    <submittedName>
        <fullName evidence="1">Uncharacterized protein</fullName>
    </submittedName>
</protein>
<organism evidence="1 2">
    <name type="scientific">Gossypium stocksii</name>
    <dbReference type="NCBI Taxonomy" id="47602"/>
    <lineage>
        <taxon>Eukaryota</taxon>
        <taxon>Viridiplantae</taxon>
        <taxon>Streptophyta</taxon>
        <taxon>Embryophyta</taxon>
        <taxon>Tracheophyta</taxon>
        <taxon>Spermatophyta</taxon>
        <taxon>Magnoliopsida</taxon>
        <taxon>eudicotyledons</taxon>
        <taxon>Gunneridae</taxon>
        <taxon>Pentapetalae</taxon>
        <taxon>rosids</taxon>
        <taxon>malvids</taxon>
        <taxon>Malvales</taxon>
        <taxon>Malvaceae</taxon>
        <taxon>Malvoideae</taxon>
        <taxon>Gossypium</taxon>
    </lineage>
</organism>
<evidence type="ECO:0000313" key="2">
    <source>
        <dbReference type="Proteomes" id="UP000828251"/>
    </source>
</evidence>
<reference evidence="1 2" key="1">
    <citation type="journal article" date="2021" name="Plant Biotechnol. J.">
        <title>Multi-omics assisted identification of the key and species-specific regulatory components of drought-tolerant mechanisms in Gossypium stocksii.</title>
        <authorList>
            <person name="Yu D."/>
            <person name="Ke L."/>
            <person name="Zhang D."/>
            <person name="Wu Y."/>
            <person name="Sun Y."/>
            <person name="Mei J."/>
            <person name="Sun J."/>
            <person name="Sun Y."/>
        </authorList>
    </citation>
    <scope>NUCLEOTIDE SEQUENCE [LARGE SCALE GENOMIC DNA]</scope>
    <source>
        <strain evidence="2">cv. E1</strain>
        <tissue evidence="1">Leaf</tissue>
    </source>
</reference>
<comment type="caution">
    <text evidence="1">The sequence shown here is derived from an EMBL/GenBank/DDBJ whole genome shotgun (WGS) entry which is preliminary data.</text>
</comment>
<sequence length="120" mass="13538">MIADIILSTVKVSTHIELLVLIANIHSQYQYTPTYYKVWVAKQKAFGEIASRVLDRYVPGSVTNLEMHQDILAIRRSLGNEYSTGSFGPLSNVQRHFNTDDNQNILPIVFAITPGEMIDD</sequence>
<gene>
    <name evidence="1" type="ORF">J1N35_038302</name>
</gene>
<name>A0A9D3ULI2_9ROSI</name>
<dbReference type="Proteomes" id="UP000828251">
    <property type="component" value="Unassembled WGS sequence"/>
</dbReference>
<dbReference type="AlphaFoldDB" id="A0A9D3ULI2"/>
<evidence type="ECO:0000313" key="1">
    <source>
        <dbReference type="EMBL" id="KAH1047518.1"/>
    </source>
</evidence>